<dbReference type="CDD" id="cd12797">
    <property type="entry name" value="M23_peptidase"/>
    <property type="match status" value="1"/>
</dbReference>
<evidence type="ECO:0000313" key="6">
    <source>
        <dbReference type="Proteomes" id="UP000594749"/>
    </source>
</evidence>
<dbReference type="EMBL" id="CP063078">
    <property type="protein sequence ID" value="QOQ86853.1"/>
    <property type="molecule type" value="Genomic_DNA"/>
</dbReference>
<evidence type="ECO:0000256" key="1">
    <source>
        <dbReference type="ARBA" id="ARBA00022729"/>
    </source>
</evidence>
<dbReference type="PANTHER" id="PTHR21666">
    <property type="entry name" value="PEPTIDASE-RELATED"/>
    <property type="match status" value="1"/>
</dbReference>
<dbReference type="InterPro" id="IPR011055">
    <property type="entry name" value="Dup_hybrid_motif"/>
</dbReference>
<dbReference type="InterPro" id="IPR016047">
    <property type="entry name" value="M23ase_b-sheet_dom"/>
</dbReference>
<keyword evidence="3" id="KW-1133">Transmembrane helix</keyword>
<dbReference type="InterPro" id="IPR050570">
    <property type="entry name" value="Cell_wall_metabolism_enzyme"/>
</dbReference>
<evidence type="ECO:0000256" key="3">
    <source>
        <dbReference type="SAM" id="Phobius"/>
    </source>
</evidence>
<feature type="transmembrane region" description="Helical" evidence="3">
    <location>
        <begin position="26"/>
        <end position="47"/>
    </location>
</feature>
<keyword evidence="2" id="KW-0175">Coiled coil</keyword>
<reference evidence="5 6" key="1">
    <citation type="submission" date="2020-10" db="EMBL/GenBank/DDBJ databases">
        <title>Campylobacter and Helicobacter PacBio genomes.</title>
        <authorList>
            <person name="Lane C."/>
        </authorList>
    </citation>
    <scope>NUCLEOTIDE SEQUENCE [LARGE SCALE GENOMIC DNA]</scope>
    <source>
        <strain evidence="5 6">2016D-0077</strain>
    </source>
</reference>
<dbReference type="SUPFAM" id="SSF51261">
    <property type="entry name" value="Duplicated hybrid motif"/>
    <property type="match status" value="1"/>
</dbReference>
<keyword evidence="3" id="KW-0812">Transmembrane</keyword>
<name>A0A7M1LEU9_9BACT</name>
<dbReference type="PANTHER" id="PTHR21666:SF289">
    <property type="entry name" value="L-ALA--D-GLU ENDOPEPTIDASE"/>
    <property type="match status" value="1"/>
</dbReference>
<proteinExistence type="predicted"/>
<evidence type="ECO:0000313" key="5">
    <source>
        <dbReference type="EMBL" id="QOQ86853.1"/>
    </source>
</evidence>
<dbReference type="GO" id="GO:0004222">
    <property type="term" value="F:metalloendopeptidase activity"/>
    <property type="evidence" value="ECO:0007669"/>
    <property type="project" value="TreeGrafter"/>
</dbReference>
<evidence type="ECO:0000256" key="2">
    <source>
        <dbReference type="SAM" id="Coils"/>
    </source>
</evidence>
<keyword evidence="1" id="KW-0732">Signal</keyword>
<dbReference type="Gene3D" id="2.70.70.10">
    <property type="entry name" value="Glucose Permease (Domain IIA)"/>
    <property type="match status" value="1"/>
</dbReference>
<organism evidence="5 6">
    <name type="scientific">Campylobacter corcagiensis</name>
    <dbReference type="NCBI Taxonomy" id="1448857"/>
    <lineage>
        <taxon>Bacteria</taxon>
        <taxon>Pseudomonadati</taxon>
        <taxon>Campylobacterota</taxon>
        <taxon>Epsilonproteobacteria</taxon>
        <taxon>Campylobacterales</taxon>
        <taxon>Campylobacteraceae</taxon>
        <taxon>Campylobacter</taxon>
    </lineage>
</organism>
<dbReference type="OrthoDB" id="9815245at2"/>
<gene>
    <name evidence="5" type="ORF">IMC76_06450</name>
</gene>
<protein>
    <submittedName>
        <fullName evidence="5">M23 family metallopeptidase</fullName>
    </submittedName>
</protein>
<dbReference type="FunFam" id="2.70.70.10:FF:000006">
    <property type="entry name" value="M23 family peptidase"/>
    <property type="match status" value="1"/>
</dbReference>
<accession>A0A7M1LEU9</accession>
<keyword evidence="3" id="KW-0472">Membrane</keyword>
<dbReference type="Pfam" id="PF01551">
    <property type="entry name" value="Peptidase_M23"/>
    <property type="match status" value="1"/>
</dbReference>
<dbReference type="RefSeq" id="WP_025803783.1">
    <property type="nucleotide sequence ID" value="NZ_CP053842.1"/>
</dbReference>
<feature type="coiled-coil region" evidence="2">
    <location>
        <begin position="65"/>
        <end position="113"/>
    </location>
</feature>
<keyword evidence="6" id="KW-1185">Reference proteome</keyword>
<sequence>MKTYVSITDSSGNKKYEFSPNFRRNLLLGAVFLVSIFLLLLLSNLSLKLKNSDLEDILQKIYAQNLELRNSNEELLKARNDLTKELDKSGEELSNLELMAALQETNLKEQKQNGSLNLSSNLSLKFKKVIPSGWPVQNRGVTDSYGERIHPVSRVKRLHHGIDLRASVGTPAYATADGFVKFSGDSGTGYGKLVSIAHNFGFETRYAHMENVDVVRMGQWVKKGDLIGYTGNTGLSTGPHLHYEVRFLDHSLDPINFMEQTGLFYKERKVPWNATAKAIEDF</sequence>
<evidence type="ECO:0000259" key="4">
    <source>
        <dbReference type="Pfam" id="PF01551"/>
    </source>
</evidence>
<feature type="domain" description="M23ase beta-sheet core" evidence="4">
    <location>
        <begin position="158"/>
        <end position="254"/>
    </location>
</feature>
<dbReference type="Proteomes" id="UP000594749">
    <property type="component" value="Chromosome"/>
</dbReference>
<dbReference type="AlphaFoldDB" id="A0A7M1LEU9"/>